<evidence type="ECO:0000313" key="2">
    <source>
        <dbReference type="EMBL" id="GER59105.1"/>
    </source>
</evidence>
<dbReference type="RefSeq" id="WP_235904652.1">
    <property type="nucleotide sequence ID" value="NZ_BKCG01000002.1"/>
</dbReference>
<proteinExistence type="predicted"/>
<dbReference type="AlphaFoldDB" id="A0A5J4INM1"/>
<sequence>MIKKLILILVVLLAINTQLNAQETGEDNLGSWAMFFGNARLTERISISPEIQYRTYEVGSNFNQLLIRNGFNWHINEKATATLGYGYISTDGTFEEPNGEENTIEHRLYGQFVVKNSLWKIKSVHRYRFEQRFIDSPTNGNDTQYRVRYLLRLTYPINDDWYVSAYDEIFINLEEPIFGQNRLYGAVGYNWTKNIRSEFGYLKNHFTGRNFDRLQLGVWYSLDFRKAD</sequence>
<name>A0A5J4INM1_9FLAO</name>
<accession>A0A5J4INM1</accession>
<comment type="caution">
    <text evidence="2">The sequence shown here is derived from an EMBL/GenBank/DDBJ whole genome shotgun (WGS) entry which is preliminary data.</text>
</comment>
<dbReference type="InterPro" id="IPR019619">
    <property type="entry name" value="DUF2490"/>
</dbReference>
<dbReference type="EMBL" id="BKCG01000002">
    <property type="protein sequence ID" value="GER59105.1"/>
    <property type="molecule type" value="Genomic_DNA"/>
</dbReference>
<evidence type="ECO:0000313" key="3">
    <source>
        <dbReference type="Proteomes" id="UP000326509"/>
    </source>
</evidence>
<feature type="signal peptide" evidence="1">
    <location>
        <begin position="1"/>
        <end position="21"/>
    </location>
</feature>
<keyword evidence="3" id="KW-1185">Reference proteome</keyword>
<organism evidence="2 3">
    <name type="scientific">Patiriisocius marinus</name>
    <dbReference type="NCBI Taxonomy" id="1397112"/>
    <lineage>
        <taxon>Bacteria</taxon>
        <taxon>Pseudomonadati</taxon>
        <taxon>Bacteroidota</taxon>
        <taxon>Flavobacteriia</taxon>
        <taxon>Flavobacteriales</taxon>
        <taxon>Flavobacteriaceae</taxon>
        <taxon>Patiriisocius</taxon>
    </lineage>
</organism>
<reference evidence="2 3" key="1">
    <citation type="submission" date="2019-08" db="EMBL/GenBank/DDBJ databases">
        <title>Draft genome sequence of Ulvibacter marinus type strain NBRC 109484.</title>
        <authorList>
            <person name="Kawano K."/>
            <person name="Ushijima N."/>
            <person name="Kihara M."/>
            <person name="Itoh H."/>
        </authorList>
    </citation>
    <scope>NUCLEOTIDE SEQUENCE [LARGE SCALE GENOMIC DNA]</scope>
    <source>
        <strain evidence="2 3">NBRC 109484</strain>
    </source>
</reference>
<feature type="chain" id="PRO_5023892207" description="DUF2490 domain-containing protein" evidence="1">
    <location>
        <begin position="22"/>
        <end position="228"/>
    </location>
</feature>
<dbReference type="Proteomes" id="UP000326509">
    <property type="component" value="Unassembled WGS sequence"/>
</dbReference>
<gene>
    <name evidence="2" type="ORF">ULMA_12130</name>
</gene>
<evidence type="ECO:0000256" key="1">
    <source>
        <dbReference type="SAM" id="SignalP"/>
    </source>
</evidence>
<keyword evidence="1" id="KW-0732">Signal</keyword>
<protein>
    <recommendedName>
        <fullName evidence="4">DUF2490 domain-containing protein</fullName>
    </recommendedName>
</protein>
<evidence type="ECO:0008006" key="4">
    <source>
        <dbReference type="Google" id="ProtNLM"/>
    </source>
</evidence>
<dbReference type="Pfam" id="PF10677">
    <property type="entry name" value="DUF2490"/>
    <property type="match status" value="1"/>
</dbReference>